<proteinExistence type="predicted"/>
<sequence length="342" mass="40660">MCERSQKFGNAVEGDFEKVQKEKEKEVQIKRRLNNQKKGKRYREKTKRIAFSNEIVERFQNLIKKTEKTNSQFLSVLLENFEQNENKKEKKRKEKRKRNSTFFNIEEKTKFYLFPINLINTMQNKKILKIKENNFHHCCQLELLNEEENKLSIFNPSNMMDNNCVSKMDLKVVSSIFLSGLGYAEYMRLFSMLFVEKSLMCSNTFYAIQRSYIIPSIEEIWKQHQKTLLQNMQQTLQVYVDGRWSRPQRQKGSAEYLTEVLIDSKTHLVLGIETLCKDEKESGKGNEEAQCLLKMLESSPIKDVQIQSCAFLRHRKNQDIRHKKIPLRHKTKVVKIRHNFSV</sequence>
<name>A0ABQ8ZCX5_9EUKA</name>
<reference evidence="1" key="1">
    <citation type="submission" date="2022-08" db="EMBL/GenBank/DDBJ databases">
        <title>Novel sulfate-reducing endosymbionts in the free-living metamonad Anaeramoeba.</title>
        <authorList>
            <person name="Jerlstrom-Hultqvist J."/>
            <person name="Cepicka I."/>
            <person name="Gallot-Lavallee L."/>
            <person name="Salas-Leiva D."/>
            <person name="Curtis B.A."/>
            <person name="Zahonova K."/>
            <person name="Pipaliya S."/>
            <person name="Dacks J."/>
            <person name="Roger A.J."/>
        </authorList>
    </citation>
    <scope>NUCLEOTIDE SEQUENCE</scope>
    <source>
        <strain evidence="1">Schooner1</strain>
    </source>
</reference>
<dbReference type="Proteomes" id="UP001150062">
    <property type="component" value="Unassembled WGS sequence"/>
</dbReference>
<comment type="caution">
    <text evidence="1">The sequence shown here is derived from an EMBL/GenBank/DDBJ whole genome shotgun (WGS) entry which is preliminary data.</text>
</comment>
<gene>
    <name evidence="1" type="ORF">M0813_12041</name>
</gene>
<evidence type="ECO:0000313" key="1">
    <source>
        <dbReference type="EMBL" id="KAJ6254732.1"/>
    </source>
</evidence>
<organism evidence="1 2">
    <name type="scientific">Anaeramoeba flamelloides</name>
    <dbReference type="NCBI Taxonomy" id="1746091"/>
    <lineage>
        <taxon>Eukaryota</taxon>
        <taxon>Metamonada</taxon>
        <taxon>Anaeramoebidae</taxon>
        <taxon>Anaeramoeba</taxon>
    </lineage>
</organism>
<evidence type="ECO:0000313" key="2">
    <source>
        <dbReference type="Proteomes" id="UP001150062"/>
    </source>
</evidence>
<dbReference type="PANTHER" id="PTHR31751">
    <property type="entry name" value="SI:CH211-108C17.2-RELATED-RELATED"/>
    <property type="match status" value="1"/>
</dbReference>
<dbReference type="EMBL" id="JAOAOG010000017">
    <property type="protein sequence ID" value="KAJ6254732.1"/>
    <property type="molecule type" value="Genomic_DNA"/>
</dbReference>
<accession>A0ABQ8ZCX5</accession>
<protein>
    <submittedName>
        <fullName evidence="1">Uncharacterized protein</fullName>
    </submittedName>
</protein>
<keyword evidence="2" id="KW-1185">Reference proteome</keyword>